<sequence length="91" mass="10368">MMKKIITLNVICVFMLVSCQKKTEPEVKVAHEMPASQRIDVAVDNEIDPVCGMKTSEHLTDTAHYEGKVYGFCSAMCKEKFLEEPTKYIHE</sequence>
<keyword evidence="3" id="KW-1185">Reference proteome</keyword>
<dbReference type="eggNOG" id="COG3350">
    <property type="taxonomic scope" value="Bacteria"/>
</dbReference>
<dbReference type="SMART" id="SM00746">
    <property type="entry name" value="TRASH"/>
    <property type="match status" value="1"/>
</dbReference>
<gene>
    <name evidence="2" type="ordered locus">Weevi_0368</name>
</gene>
<dbReference type="Pfam" id="PF04945">
    <property type="entry name" value="YHS"/>
    <property type="match status" value="1"/>
</dbReference>
<evidence type="ECO:0000259" key="1">
    <source>
        <dbReference type="SMART" id="SM00746"/>
    </source>
</evidence>
<dbReference type="GO" id="GO:0016491">
    <property type="term" value="F:oxidoreductase activity"/>
    <property type="evidence" value="ECO:0007669"/>
    <property type="project" value="InterPro"/>
</dbReference>
<proteinExistence type="predicted"/>
<dbReference type="Gene3D" id="1.10.620.20">
    <property type="entry name" value="Ribonucleotide Reductase, subunit A"/>
    <property type="match status" value="1"/>
</dbReference>
<protein>
    <submittedName>
        <fullName evidence="2">YHS domain-containing protein</fullName>
    </submittedName>
</protein>
<reference evidence="3" key="2">
    <citation type="journal article" date="2011" name="Stand. Genomic Sci.">
        <title>Complete genome sequence of Weeksella virosa type strain (9751T).</title>
        <authorList>
            <person name="Lang E."/>
            <person name="Teshima H."/>
            <person name="Lucas S."/>
            <person name="Lapidus A."/>
            <person name="Hammon N."/>
            <person name="Deshpande S."/>
            <person name="Nolan M."/>
            <person name="Cheng J."/>
            <person name="Pitluck S."/>
            <person name="Liolios K."/>
            <person name="Pagani I."/>
            <person name="Mikhailova N."/>
            <person name="Ivanova N."/>
            <person name="Mavromatis K."/>
            <person name="Pati A."/>
            <person name="Tapia R."/>
            <person name="Han C."/>
            <person name="Goodwin L."/>
            <person name="Chen A."/>
            <person name="Palaniappan K."/>
            <person name="Land M."/>
            <person name="Hauser L."/>
            <person name="Chang Y."/>
            <person name="Jeffries C."/>
            <person name="Brambilla E."/>
            <person name="Kopitz M."/>
            <person name="Rohde M."/>
            <person name="Goker M."/>
            <person name="Tindall B."/>
            <person name="Detter J."/>
            <person name="Woyke T."/>
            <person name="Bristow J."/>
            <person name="Eisen J."/>
            <person name="Markowitz V."/>
            <person name="Hugenholtz P."/>
            <person name="Klenk H."/>
            <person name="Kyrpides N."/>
        </authorList>
    </citation>
    <scope>NUCLEOTIDE SEQUENCE [LARGE SCALE GENOMIC DNA]</scope>
    <source>
        <strain evidence="3">ATCC 43766 / DSM 16922 / JCM 21250 / NBRC 16016 / NCTC 11634 / CL345/78</strain>
    </source>
</reference>
<name>F0NYG8_WEEVC</name>
<dbReference type="KEGG" id="wvi:Weevi_0368"/>
<evidence type="ECO:0000313" key="2">
    <source>
        <dbReference type="EMBL" id="ADX67088.1"/>
    </source>
</evidence>
<dbReference type="InterPro" id="IPR012348">
    <property type="entry name" value="RNR-like"/>
</dbReference>
<dbReference type="Proteomes" id="UP000008641">
    <property type="component" value="Chromosome"/>
</dbReference>
<dbReference type="PROSITE" id="PS51257">
    <property type="entry name" value="PROKAR_LIPOPROTEIN"/>
    <property type="match status" value="1"/>
</dbReference>
<dbReference type="InterPro" id="IPR009078">
    <property type="entry name" value="Ferritin-like_SF"/>
</dbReference>
<reference evidence="2 3" key="1">
    <citation type="journal article" date="2011" name="Stand. Genomic Sci.">
        <title>Complete genome sequence of Weeksella virosa type strain (9751).</title>
        <authorList>
            <person name="Lang E."/>
            <person name="Teshima H."/>
            <person name="Lucas S."/>
            <person name="Lapidus A."/>
            <person name="Hammon N."/>
            <person name="Deshpande S."/>
            <person name="Nolan M."/>
            <person name="Cheng J.F."/>
            <person name="Pitluck S."/>
            <person name="Liolios K."/>
            <person name="Pagani I."/>
            <person name="Mikhailova N."/>
            <person name="Ivanova N."/>
            <person name="Mavromatis K."/>
            <person name="Pati A."/>
            <person name="Tapia R."/>
            <person name="Han C."/>
            <person name="Goodwin L."/>
            <person name="Chen A."/>
            <person name="Palaniappan K."/>
            <person name="Land M."/>
            <person name="Hauser L."/>
            <person name="Chang Y.J."/>
            <person name="Jeffries C.D."/>
            <person name="Brambilla E.M."/>
            <person name="Kopitz M."/>
            <person name="Rohde M."/>
            <person name="Goker M."/>
            <person name="Tindall B.J."/>
            <person name="Detter J.C."/>
            <person name="Woyke T."/>
            <person name="Bristow J."/>
            <person name="Eisen J.A."/>
            <person name="Markowitz V."/>
            <person name="Hugenholtz P."/>
            <person name="Klenk H.P."/>
            <person name="Kyrpides N.C."/>
        </authorList>
    </citation>
    <scope>NUCLEOTIDE SEQUENCE [LARGE SCALE GENOMIC DNA]</scope>
    <source>
        <strain evidence="3">ATCC 43766 / DSM 16922 / JCM 21250 / NBRC 16016 / NCTC 11634 / CL345/78</strain>
    </source>
</reference>
<feature type="domain" description="TRASH" evidence="1">
    <location>
        <begin position="48"/>
        <end position="85"/>
    </location>
</feature>
<evidence type="ECO:0000313" key="3">
    <source>
        <dbReference type="Proteomes" id="UP000008641"/>
    </source>
</evidence>
<dbReference type="EMBL" id="CP002455">
    <property type="protein sequence ID" value="ADX67088.1"/>
    <property type="molecule type" value="Genomic_DNA"/>
</dbReference>
<dbReference type="SUPFAM" id="SSF47240">
    <property type="entry name" value="Ferritin-like"/>
    <property type="match status" value="1"/>
</dbReference>
<dbReference type="STRING" id="865938.Weevi_0368"/>
<dbReference type="AlphaFoldDB" id="F0NYG8"/>
<dbReference type="InterPro" id="IPR007029">
    <property type="entry name" value="YHS_dom"/>
</dbReference>
<accession>F0NYG8</accession>
<organism evidence="2 3">
    <name type="scientific">Weeksella virosa (strain ATCC 43766 / DSM 16922 / JCM 21250 / CCUG 30538 / CDC 9751 / IAM 14551 / NBRC 16016 / NCTC 11634 / CL345/78)</name>
    <dbReference type="NCBI Taxonomy" id="865938"/>
    <lineage>
        <taxon>Bacteria</taxon>
        <taxon>Pseudomonadati</taxon>
        <taxon>Bacteroidota</taxon>
        <taxon>Flavobacteriia</taxon>
        <taxon>Flavobacteriales</taxon>
        <taxon>Weeksellaceae</taxon>
        <taxon>Weeksella</taxon>
    </lineage>
</organism>
<dbReference type="InterPro" id="IPR011017">
    <property type="entry name" value="TRASH_dom"/>
</dbReference>
<dbReference type="HOGENOM" id="CLU_185152_0_0_10"/>